<dbReference type="Gene3D" id="2.40.128.260">
    <property type="entry name" value="Type IV secretion system, VirB10/TraB/TrbI"/>
    <property type="match status" value="1"/>
</dbReference>
<evidence type="ECO:0000313" key="8">
    <source>
        <dbReference type="EMBL" id="SNT13960.1"/>
    </source>
</evidence>
<keyword evidence="3 7" id="KW-0812">Transmembrane</keyword>
<keyword evidence="9" id="KW-1185">Reference proteome</keyword>
<sequence>MSVPEREEKAELATEPGAAERAVAPPSPDGFRLEGEMPSVMRLSPRTLAIIGGTAGLAIAGALLWALRTPEPGPRENVYETDRPNRSEVITGAPADYGAVPKLGPPLPGDLGRPIVSAQKEGVMITPPPMAAVPPPADPRQRAVDQARERRIQESDAARSSNLFLASGGGSASASTAEQPAPPAVQAINPPGAEAPARPFLRGDGPRRTDSGERIVPLASPYVVQAGNIIPAALITGIRSDLPGQITAQVTQNIYDSPTGRILLIPQGARLVGEYDSEIVSGQNRVLLAWDRLTFPGGRSIALGRLPGADAGGMAGLADRTDYHWGHMFKAALISTLLGVGAELGADDDDRLVRAIRSGSQDSIGQTGRQIVERQLAIPPTITIRPGFAFRVIVTRDLVLEPLFSGESR</sequence>
<proteinExistence type="inferred from homology"/>
<dbReference type="InterPro" id="IPR005498">
    <property type="entry name" value="T4SS_VirB10/TraB/TrbI"/>
</dbReference>
<protein>
    <submittedName>
        <fullName evidence="8">Type IV secretion system protein VirB10</fullName>
    </submittedName>
</protein>
<feature type="compositionally biased region" description="Pro residues" evidence="6">
    <location>
        <begin position="127"/>
        <end position="138"/>
    </location>
</feature>
<comment type="similarity">
    <text evidence="2">Belongs to the TrbI/VirB10 family.</text>
</comment>
<feature type="compositionally biased region" description="Basic and acidic residues" evidence="6">
    <location>
        <begin position="139"/>
        <end position="157"/>
    </location>
</feature>
<comment type="subcellular location">
    <subcellularLocation>
        <location evidence="1">Membrane</location>
        <topology evidence="1">Single-pass membrane protein</topology>
    </subcellularLocation>
</comment>
<feature type="transmembrane region" description="Helical" evidence="7">
    <location>
        <begin position="47"/>
        <end position="67"/>
    </location>
</feature>
<dbReference type="GO" id="GO:0016020">
    <property type="term" value="C:membrane"/>
    <property type="evidence" value="ECO:0007669"/>
    <property type="project" value="UniProtKB-SubCell"/>
</dbReference>
<evidence type="ECO:0000256" key="1">
    <source>
        <dbReference type="ARBA" id="ARBA00004167"/>
    </source>
</evidence>
<feature type="region of interest" description="Disordered" evidence="6">
    <location>
        <begin position="127"/>
        <end position="212"/>
    </location>
</feature>
<keyword evidence="5 7" id="KW-0472">Membrane</keyword>
<evidence type="ECO:0000256" key="6">
    <source>
        <dbReference type="SAM" id="MobiDB-lite"/>
    </source>
</evidence>
<evidence type="ECO:0000256" key="7">
    <source>
        <dbReference type="SAM" id="Phobius"/>
    </source>
</evidence>
<dbReference type="RefSeq" id="WP_082660499.1">
    <property type="nucleotide sequence ID" value="NZ_FZPA01000013.1"/>
</dbReference>
<dbReference type="OrthoDB" id="9807354at2"/>
<evidence type="ECO:0000256" key="4">
    <source>
        <dbReference type="ARBA" id="ARBA00022989"/>
    </source>
</evidence>
<dbReference type="AlphaFoldDB" id="A0A239K7M6"/>
<dbReference type="InterPro" id="IPR042217">
    <property type="entry name" value="T4SS_VirB10/TrbI"/>
</dbReference>
<dbReference type="Pfam" id="PF03743">
    <property type="entry name" value="TrbI"/>
    <property type="match status" value="1"/>
</dbReference>
<evidence type="ECO:0000256" key="3">
    <source>
        <dbReference type="ARBA" id="ARBA00022692"/>
    </source>
</evidence>
<dbReference type="Proteomes" id="UP000198339">
    <property type="component" value="Unassembled WGS sequence"/>
</dbReference>
<name>A0A239K7M6_9SPHN</name>
<keyword evidence="4 7" id="KW-1133">Transmembrane helix</keyword>
<gene>
    <name evidence="8" type="ORF">SAMN06295955_1138</name>
</gene>
<accession>A0A239K7M6</accession>
<dbReference type="EMBL" id="FZPA01000013">
    <property type="protein sequence ID" value="SNT13960.1"/>
    <property type="molecule type" value="Genomic_DNA"/>
</dbReference>
<reference evidence="8 9" key="1">
    <citation type="submission" date="2017-06" db="EMBL/GenBank/DDBJ databases">
        <authorList>
            <person name="Kim H.J."/>
            <person name="Triplett B.A."/>
        </authorList>
    </citation>
    <scope>NUCLEOTIDE SEQUENCE [LARGE SCALE GENOMIC DNA]</scope>
    <source>
        <strain evidence="8 9">DS15</strain>
    </source>
</reference>
<feature type="compositionally biased region" description="Basic and acidic residues" evidence="6">
    <location>
        <begin position="1"/>
        <end position="12"/>
    </location>
</feature>
<evidence type="ECO:0000313" key="9">
    <source>
        <dbReference type="Proteomes" id="UP000198339"/>
    </source>
</evidence>
<feature type="region of interest" description="Disordered" evidence="6">
    <location>
        <begin position="1"/>
        <end position="34"/>
    </location>
</feature>
<evidence type="ECO:0000256" key="5">
    <source>
        <dbReference type="ARBA" id="ARBA00023136"/>
    </source>
</evidence>
<dbReference type="CDD" id="cd16429">
    <property type="entry name" value="VirB10"/>
    <property type="match status" value="1"/>
</dbReference>
<organism evidence="8 9">
    <name type="scientific">Sphingopyxis indica</name>
    <dbReference type="NCBI Taxonomy" id="436663"/>
    <lineage>
        <taxon>Bacteria</taxon>
        <taxon>Pseudomonadati</taxon>
        <taxon>Pseudomonadota</taxon>
        <taxon>Alphaproteobacteria</taxon>
        <taxon>Sphingomonadales</taxon>
        <taxon>Sphingomonadaceae</taxon>
        <taxon>Sphingopyxis</taxon>
    </lineage>
</organism>
<evidence type="ECO:0000256" key="2">
    <source>
        <dbReference type="ARBA" id="ARBA00010265"/>
    </source>
</evidence>